<sequence>MSDLFNDDYNGDDFLNSIFDESQGQGSNDPPPPVQQPVSQPPPPQPQPQSQPQQVNKGFPDNNYMRQNYQSLDANKQEQLMKMRQQIMQQQVQKGKMPQQRNQMNMSVNMNNVSQPNSQSGSRVPSGSFSPNYPVNSPGIQQSPVQHSPQSFQQSPPQSFPQHQAQQAAQAQAQAQAARNQSQQIPQQAQQGQQGQQGQPGKSAKPTNAQIAQFQLEVFNRSYHDFMKNRNTPVESEPVINNKKINLFLFYLLSQKAGGQQTLINAIQHPNPNQVSPWSVLASRFGLLEGVQDSNVKSQIEKDLGRCYIQYIFPYENYNLTPEGQKEIQQRKMMIQKQFLSNLQRQQGPQPPNHQSPIGSNHDSPMGNSPMIQQTQPVQYNSPQMRSTPHPNEPPRKMSRNSNSASGSPNIVQSPFTQGKPSRSSSILQKQRSQSPVIEGEPTYIKNKIAQKRNVESYGGVDIKTVNQVGTELDVARPIYLFAPELGTVDIQSLTMSLKSNIVPNNGEIMSALNTLLVTTSEQGTIIDLNYCIELLESLSDTGLKVLDKIIYNVKWDKEKAGETINYDNLNSNSSIDEVFNKYVNPEEMRDEDLMFNVDSVTGKVIDEEDDLDDIFSPLLEVDKKLDSEDEDDEEVDEEVPKFEYSDYGKILMDFKLENKDHFSKLQTKSAVDEDLLLVDELITITMILRNISFHPENKSKMSSNDIFKDLLFGVIKMVGIYPEKFLFNRKRLCLAKDCLFLLYNISQDIELRSLEEAFLSLTLISSFGPNLFDCKSIPIANVDKYSYLPYGIDALTKLLVREPHNRSFMKAILTGDFNIHTPNSNVKIEESDKTITKNLIGKYLKSQDITNGELLTRTFNLFLCIVPFNTNSFEFSKAINIRISTFTQTFFGAKILIDLISEEDSKFRNLSTDWILDNRREILINLVKVIISLYPESVKNKLIALVILKCFIMINSLLNNTVLLLQEDPSSDTKEKIKQVLSISNLYPDREITLENLINPVNDKNLSNELIRFWGLLKQIESYV</sequence>
<comment type="caution">
    <text evidence="1">The sequence shown here is derived from an EMBL/GenBank/DDBJ whole genome shotgun (WGS) entry which is preliminary data.</text>
</comment>
<name>A0ACA9Y928_9ASCO</name>
<accession>A0ACA9Y928</accession>
<dbReference type="EMBL" id="CALSDN010000006">
    <property type="protein sequence ID" value="CAH6721491.1"/>
    <property type="molecule type" value="Genomic_DNA"/>
</dbReference>
<dbReference type="Proteomes" id="UP001152531">
    <property type="component" value="Unassembled WGS sequence"/>
</dbReference>
<keyword evidence="2" id="KW-1185">Reference proteome</keyword>
<evidence type="ECO:0000313" key="1">
    <source>
        <dbReference type="EMBL" id="CAH6721491.1"/>
    </source>
</evidence>
<protein>
    <submittedName>
        <fullName evidence="1">Uncharacterized protein</fullName>
    </submittedName>
</protein>
<gene>
    <name evidence="1" type="ORF">CLIB1444_06S03400</name>
</gene>
<organism evidence="1 2">
    <name type="scientific">[Candida] jaroonii</name>
    <dbReference type="NCBI Taxonomy" id="467808"/>
    <lineage>
        <taxon>Eukaryota</taxon>
        <taxon>Fungi</taxon>
        <taxon>Dikarya</taxon>
        <taxon>Ascomycota</taxon>
        <taxon>Saccharomycotina</taxon>
        <taxon>Pichiomycetes</taxon>
        <taxon>Debaryomycetaceae</taxon>
        <taxon>Yamadazyma</taxon>
    </lineage>
</organism>
<proteinExistence type="predicted"/>
<evidence type="ECO:0000313" key="2">
    <source>
        <dbReference type="Proteomes" id="UP001152531"/>
    </source>
</evidence>
<reference evidence="1" key="1">
    <citation type="submission" date="2022-06" db="EMBL/GenBank/DDBJ databases">
        <authorList>
            <person name="Legras J.-L."/>
            <person name="Devillers H."/>
            <person name="Grondin C."/>
        </authorList>
    </citation>
    <scope>NUCLEOTIDE SEQUENCE</scope>
    <source>
        <strain evidence="1">CLIB 1444</strain>
    </source>
</reference>